<proteinExistence type="inferred from homology"/>
<dbReference type="InterPro" id="IPR000847">
    <property type="entry name" value="LysR_HTH_N"/>
</dbReference>
<evidence type="ECO:0000313" key="8">
    <source>
        <dbReference type="Proteomes" id="UP000320693"/>
    </source>
</evidence>
<dbReference type="Proteomes" id="UP000320693">
    <property type="component" value="Unassembled WGS sequence"/>
</dbReference>
<dbReference type="InterPro" id="IPR005119">
    <property type="entry name" value="LysR_subst-bd"/>
</dbReference>
<dbReference type="PANTHER" id="PTHR30346:SF29">
    <property type="entry name" value="LYSR SUBSTRATE-BINDING"/>
    <property type="match status" value="1"/>
</dbReference>
<dbReference type="Pfam" id="PF03466">
    <property type="entry name" value="LysR_substrate"/>
    <property type="match status" value="1"/>
</dbReference>
<evidence type="ECO:0000256" key="4">
    <source>
        <dbReference type="ARBA" id="ARBA00023163"/>
    </source>
</evidence>
<keyword evidence="2" id="KW-0805">Transcription regulation</keyword>
<evidence type="ECO:0000256" key="5">
    <source>
        <dbReference type="SAM" id="MobiDB-lite"/>
    </source>
</evidence>
<evidence type="ECO:0000256" key="1">
    <source>
        <dbReference type="ARBA" id="ARBA00009437"/>
    </source>
</evidence>
<feature type="domain" description="HTH lysR-type" evidence="6">
    <location>
        <begin position="25"/>
        <end position="67"/>
    </location>
</feature>
<keyword evidence="8" id="KW-1185">Reference proteome</keyword>
<dbReference type="Gene3D" id="1.10.10.10">
    <property type="entry name" value="Winged helix-like DNA-binding domain superfamily/Winged helix DNA-binding domain"/>
    <property type="match status" value="1"/>
</dbReference>
<dbReference type="InterPro" id="IPR036388">
    <property type="entry name" value="WH-like_DNA-bd_sf"/>
</dbReference>
<comment type="similarity">
    <text evidence="1">Belongs to the LysR transcriptional regulatory family.</text>
</comment>
<feature type="region of interest" description="Disordered" evidence="5">
    <location>
        <begin position="309"/>
        <end position="335"/>
    </location>
</feature>
<dbReference type="SUPFAM" id="SSF53850">
    <property type="entry name" value="Periplasmic binding protein-like II"/>
    <property type="match status" value="1"/>
</dbReference>
<gene>
    <name evidence="7" type="ORF">PSA01_39340</name>
</gene>
<keyword evidence="3" id="KW-0238">DNA-binding</keyword>
<evidence type="ECO:0000259" key="6">
    <source>
        <dbReference type="PROSITE" id="PS50931"/>
    </source>
</evidence>
<evidence type="ECO:0000256" key="3">
    <source>
        <dbReference type="ARBA" id="ARBA00023125"/>
    </source>
</evidence>
<evidence type="ECO:0000256" key="2">
    <source>
        <dbReference type="ARBA" id="ARBA00023015"/>
    </source>
</evidence>
<name>A0ABQ0S1W6_9PSEU</name>
<reference evidence="7 8" key="1">
    <citation type="submission" date="2019-06" db="EMBL/GenBank/DDBJ databases">
        <title>Whole genome shotgun sequence of Pseudonocardia saturnea NBRC 14499.</title>
        <authorList>
            <person name="Hosoyama A."/>
            <person name="Uohara A."/>
            <person name="Ohji S."/>
            <person name="Ichikawa N."/>
        </authorList>
    </citation>
    <scope>NUCLEOTIDE SEQUENCE [LARGE SCALE GENOMIC DNA]</scope>
    <source>
        <strain evidence="7 8">NBRC 14499</strain>
    </source>
</reference>
<dbReference type="Pfam" id="PF00126">
    <property type="entry name" value="HTH_1"/>
    <property type="match status" value="1"/>
</dbReference>
<organism evidence="7 8">
    <name type="scientific">Pseudonocardia saturnea</name>
    <dbReference type="NCBI Taxonomy" id="33909"/>
    <lineage>
        <taxon>Bacteria</taxon>
        <taxon>Bacillati</taxon>
        <taxon>Actinomycetota</taxon>
        <taxon>Actinomycetes</taxon>
        <taxon>Pseudonocardiales</taxon>
        <taxon>Pseudonocardiaceae</taxon>
        <taxon>Pseudonocardia</taxon>
    </lineage>
</organism>
<dbReference type="Gene3D" id="3.40.190.10">
    <property type="entry name" value="Periplasmic binding protein-like II"/>
    <property type="match status" value="2"/>
</dbReference>
<sequence length="335" mass="36483">MHSGHTAGVLNPWRLRMLGLLDSLGTVRAVAETLHVSPSTVSQQLAVLETETRSRLLERSGRRVRLTRTGIALARRGREILDRMAEAEAELRALNDEPIGTVRLGVFQSAIHPLAVPATARLTGSHPHLHVELVEAEPHESGPALRTGELDVVVTTTDFVEFPWSRDLEIVPLGVDPVVLVLPPDHSLARRRVVDLAACAGELWACDRPGSYMDELTRRLCRESGFEPRVACRFGNYLLTLQHVEAGRSVALLPALAVAPSHDVVTRELTTPVHRNVAIVRRRGTALRAAVDAVVEALLDHPDIPALAAPGSHRGRRAADAEGPGRYVARNSLTE</sequence>
<dbReference type="CDD" id="cd08423">
    <property type="entry name" value="PBP2_LTTR_like_6"/>
    <property type="match status" value="1"/>
</dbReference>
<dbReference type="PROSITE" id="PS50931">
    <property type="entry name" value="HTH_LYSR"/>
    <property type="match status" value="1"/>
</dbReference>
<dbReference type="PANTHER" id="PTHR30346">
    <property type="entry name" value="TRANSCRIPTIONAL DUAL REGULATOR HCAR-RELATED"/>
    <property type="match status" value="1"/>
</dbReference>
<dbReference type="SUPFAM" id="SSF46785">
    <property type="entry name" value="Winged helix' DNA-binding domain"/>
    <property type="match status" value="1"/>
</dbReference>
<protein>
    <submittedName>
        <fullName evidence="7">LysR family transcriptional regulator</fullName>
    </submittedName>
</protein>
<dbReference type="InterPro" id="IPR036390">
    <property type="entry name" value="WH_DNA-bd_sf"/>
</dbReference>
<evidence type="ECO:0000313" key="7">
    <source>
        <dbReference type="EMBL" id="GEC26905.1"/>
    </source>
</evidence>
<accession>A0ABQ0S1W6</accession>
<dbReference type="EMBL" id="BJNH01000045">
    <property type="protein sequence ID" value="GEC26905.1"/>
    <property type="molecule type" value="Genomic_DNA"/>
</dbReference>
<keyword evidence="4" id="KW-0804">Transcription</keyword>
<comment type="caution">
    <text evidence="7">The sequence shown here is derived from an EMBL/GenBank/DDBJ whole genome shotgun (WGS) entry which is preliminary data.</text>
</comment>